<dbReference type="SUPFAM" id="SSF48371">
    <property type="entry name" value="ARM repeat"/>
    <property type="match status" value="3"/>
</dbReference>
<feature type="domain" description="MIF4G" evidence="1">
    <location>
        <begin position="42"/>
        <end position="269"/>
    </location>
</feature>
<dbReference type="Gene3D" id="1.25.40.180">
    <property type="match status" value="3"/>
</dbReference>
<comment type="caution">
    <text evidence="2">The sequence shown here is derived from an EMBL/GenBank/DDBJ whole genome shotgun (WGS) entry which is preliminary data.</text>
</comment>
<evidence type="ECO:0000313" key="3">
    <source>
        <dbReference type="Proteomes" id="UP001558652"/>
    </source>
</evidence>
<keyword evidence="3" id="KW-1185">Reference proteome</keyword>
<feature type="domain" description="MIF4G" evidence="1">
    <location>
        <begin position="408"/>
        <end position="597"/>
    </location>
</feature>
<feature type="domain" description="MIF4G" evidence="1">
    <location>
        <begin position="612"/>
        <end position="827"/>
    </location>
</feature>
<dbReference type="AlphaFoldDB" id="A0ABD0Z9B6"/>
<gene>
    <name evidence="2" type="ORF">AAG570_011550</name>
</gene>
<dbReference type="InterPro" id="IPR003890">
    <property type="entry name" value="MIF4G-like_typ-3"/>
</dbReference>
<organism evidence="2 3">
    <name type="scientific">Ranatra chinensis</name>
    <dbReference type="NCBI Taxonomy" id="642074"/>
    <lineage>
        <taxon>Eukaryota</taxon>
        <taxon>Metazoa</taxon>
        <taxon>Ecdysozoa</taxon>
        <taxon>Arthropoda</taxon>
        <taxon>Hexapoda</taxon>
        <taxon>Insecta</taxon>
        <taxon>Pterygota</taxon>
        <taxon>Neoptera</taxon>
        <taxon>Paraneoptera</taxon>
        <taxon>Hemiptera</taxon>
        <taxon>Heteroptera</taxon>
        <taxon>Panheteroptera</taxon>
        <taxon>Nepomorpha</taxon>
        <taxon>Nepidae</taxon>
        <taxon>Ranatrinae</taxon>
        <taxon>Ranatra</taxon>
    </lineage>
</organism>
<dbReference type="SMART" id="SM00543">
    <property type="entry name" value="MIF4G"/>
    <property type="match status" value="3"/>
</dbReference>
<dbReference type="InterPro" id="IPR016024">
    <property type="entry name" value="ARM-type_fold"/>
</dbReference>
<name>A0ABD0Z9B6_9HEMI</name>
<evidence type="ECO:0000259" key="1">
    <source>
        <dbReference type="SMART" id="SM00543"/>
    </source>
</evidence>
<dbReference type="InterPro" id="IPR039762">
    <property type="entry name" value="Nmd2/UPF2"/>
</dbReference>
<dbReference type="EMBL" id="JBFDAA010000006">
    <property type="protein sequence ID" value="KAL1131939.1"/>
    <property type="molecule type" value="Genomic_DNA"/>
</dbReference>
<accession>A0ABD0Z9B6</accession>
<dbReference type="Pfam" id="PF02854">
    <property type="entry name" value="MIF4G"/>
    <property type="match status" value="3"/>
</dbReference>
<reference evidence="2 3" key="1">
    <citation type="submission" date="2024-07" db="EMBL/GenBank/DDBJ databases">
        <title>Chromosome-level genome assembly of the water stick insect Ranatra chinensis (Heteroptera: Nepidae).</title>
        <authorList>
            <person name="Liu X."/>
        </authorList>
    </citation>
    <scope>NUCLEOTIDE SEQUENCE [LARGE SCALE GENOMIC DNA]</scope>
    <source>
        <strain evidence="2">Cailab_2021Rc</strain>
        <tissue evidence="2">Muscle</tissue>
    </source>
</reference>
<dbReference type="PANTHER" id="PTHR12839:SF7">
    <property type="entry name" value="REGULATOR OF NONSENSE TRANSCRIPTS 2"/>
    <property type="match status" value="1"/>
</dbReference>
<proteinExistence type="predicted"/>
<sequence>MLQYLDDFNKRHQAKLQLYNKNQNTSKSRPDSASLSKLDSSLKKNTAFIKRLRNFTASQLDTFLKDLAGLNLSKYLSEVASALVEVKLKITDIPAALQLCCNIHWTYSDFATIFQEHWIKTLHIKKNEPIENPSKLRVDLRFYGDLVSSGMLSNKEALPLLGTVLTSLTNRDKENHHNISIIISFCKHCGEDFAGLVPKHMRKLCEKYNVEVPRSSLLAADKQNSVRTLFKDYYTSLCQHLLRDHSKVLAFERQNEQLLRLKGEVRPEKISQLETMKNELQSLLSSAETLAELLDQPLPPLPNLGVTGERYVSDIDEGLSLDEGLWEDEESRCFYQVFPNLQEYLPSKSGNQEPTLVTPEITEDKLDEDLKDEDFEVEDVQKEEEIVTTEAFSEPEEIGGNAIKVALETFLNNLPSCVNREMIDNAAVEFVVFLNTKTARRKLIKALFGVSRTRLDLLPFYGRLVAILNPVIPEVATTLTNLLKQDFKYHIKKKDQINLESKIKVSRYIGELVKFGLFSSLEALYCLKLLLHDFSHHHIEMACNFLETCGRFLYRNPESHHRTKIYLDDMMRLKSVTALDIRYTNMIENAFYFINPPDNTTVVKKKRPTLHEFIRKIVFQDLMYPENERKVLKQLRCLDWESETISDYAVKCLSSAWQIKFHRISALANLVAGLVEYQEFVGTKVVDSVLEDIRLGMEINLPKMNQRRVAMIKYFGELYNYRLIESSDVFKVLYSLIMFGVSLSHAVPSPLDPPDNLIRIRLVCTLLDTCGKFFTHADIKTKLPYFFVYFQSYFWSKKTAPIWTEENKFPVYAQYQLQDCVEKNCPNIQLYISHQEALTAVKKLQEQIMTEYNIKQGSMASQGLYLSALSSDDSVLYEEDEEVTSHIKFRFFLNV</sequence>
<dbReference type="FunFam" id="1.25.40.180:FF:000014">
    <property type="entry name" value="Putative regulator of nonsense transcripts 2"/>
    <property type="match status" value="1"/>
</dbReference>
<evidence type="ECO:0000313" key="2">
    <source>
        <dbReference type="EMBL" id="KAL1131939.1"/>
    </source>
</evidence>
<dbReference type="Proteomes" id="UP001558652">
    <property type="component" value="Unassembled WGS sequence"/>
</dbReference>
<dbReference type="PANTHER" id="PTHR12839">
    <property type="entry name" value="NONSENSE-MEDIATED MRNA DECAY PROTEIN 2 UP-FRAMESHIFT SUPPRESSOR 2"/>
    <property type="match status" value="1"/>
</dbReference>
<protein>
    <recommendedName>
        <fullName evidence="1">MIF4G domain-containing protein</fullName>
    </recommendedName>
</protein>